<evidence type="ECO:0000313" key="7">
    <source>
        <dbReference type="EMBL" id="ASC02750.1"/>
    </source>
</evidence>
<dbReference type="Proteomes" id="UP000196759">
    <property type="component" value="Chromosome"/>
</dbReference>
<name>A0A1Z3CHK1_FUSNP</name>
<gene>
    <name evidence="7" type="ORF">CBG50_05145</name>
</gene>
<dbReference type="SFLD" id="SFLDG01067">
    <property type="entry name" value="SPASM/twitch_domain_containing"/>
    <property type="match status" value="1"/>
</dbReference>
<sequence length="323" mass="38182">MKCTNKKSITVFLKLVGTTCNMECKYCYEHVSKNPKRGIRDVQEVFDYLKEFIGYEHVFIVFHGGEPLLMKIYDIKNILDYIFINFKNKIHVQFQTNGTLLNDNWILLLKEYSSNISLSISLDPVGEKDLRYLNNKDYRKVVIDNLKKYSSVIKNIGIISVAHAYNKDYFIDYIEELIKLGVSSITINKYRKIKEKDKYSITEMEYVILLKKIFMNWIEKKWYLKINIQPLLSLFSNNTNKICIYLKDENKCSYFRTFYHEKDSSNCCDHILDNVLPKVSKSCLECDIYSKCGGGCLMEEKEVSFCEGRRELFKFIEEMKNEN</sequence>
<evidence type="ECO:0000259" key="6">
    <source>
        <dbReference type="PROSITE" id="PS51918"/>
    </source>
</evidence>
<dbReference type="PANTHER" id="PTHR43273:SF3">
    <property type="entry name" value="ANAEROBIC SULFATASE-MATURATING ENZYME HOMOLOG ASLB-RELATED"/>
    <property type="match status" value="1"/>
</dbReference>
<dbReference type="PANTHER" id="PTHR43273">
    <property type="entry name" value="ANAEROBIC SULFATASE-MATURATING ENZYME HOMOLOG ASLB-RELATED"/>
    <property type="match status" value="1"/>
</dbReference>
<evidence type="ECO:0000256" key="1">
    <source>
        <dbReference type="ARBA" id="ARBA00022691"/>
    </source>
</evidence>
<evidence type="ECO:0000256" key="4">
    <source>
        <dbReference type="ARBA" id="ARBA00023014"/>
    </source>
</evidence>
<keyword evidence="1" id="KW-0949">S-adenosyl-L-methionine</keyword>
<evidence type="ECO:0000256" key="2">
    <source>
        <dbReference type="ARBA" id="ARBA00022723"/>
    </source>
</evidence>
<reference evidence="7 8" key="1">
    <citation type="submission" date="2017-06" db="EMBL/GenBank/DDBJ databases">
        <title>Draft genome sequence of Fusobacterium nucleatum subsp. polymorphum KCOM 1260 (=ChDC F218).</title>
        <authorList>
            <person name="Kook J.-K."/>
            <person name="Park S.-N."/>
            <person name="Lim Y.K."/>
            <person name="Roh H."/>
        </authorList>
    </citation>
    <scope>NUCLEOTIDE SEQUENCE [LARGE SCALE GENOMIC DNA]</scope>
    <source>
        <strain evidence="8">KCOM 1260 (ChDC F218)</strain>
    </source>
</reference>
<dbReference type="SFLD" id="SFLDS00029">
    <property type="entry name" value="Radical_SAM"/>
    <property type="match status" value="1"/>
</dbReference>
<dbReference type="InterPro" id="IPR013785">
    <property type="entry name" value="Aldolase_TIM"/>
</dbReference>
<keyword evidence="8" id="KW-1185">Reference proteome</keyword>
<dbReference type="RefSeq" id="WP_088337114.1">
    <property type="nucleotide sequence ID" value="NZ_CP021934.1"/>
</dbReference>
<dbReference type="InterPro" id="IPR007197">
    <property type="entry name" value="rSAM"/>
</dbReference>
<dbReference type="SUPFAM" id="SSF102114">
    <property type="entry name" value="Radical SAM enzymes"/>
    <property type="match status" value="1"/>
</dbReference>
<keyword evidence="2" id="KW-0479">Metal-binding</keyword>
<dbReference type="GO" id="GO:0016491">
    <property type="term" value="F:oxidoreductase activity"/>
    <property type="evidence" value="ECO:0007669"/>
    <property type="project" value="InterPro"/>
</dbReference>
<keyword evidence="3" id="KW-0408">Iron</keyword>
<keyword evidence="4" id="KW-0411">Iron-sulfur</keyword>
<evidence type="ECO:0000256" key="5">
    <source>
        <dbReference type="ARBA" id="ARBA00023601"/>
    </source>
</evidence>
<dbReference type="GO" id="GO:0051536">
    <property type="term" value="F:iron-sulfur cluster binding"/>
    <property type="evidence" value="ECO:0007669"/>
    <property type="project" value="UniProtKB-KW"/>
</dbReference>
<dbReference type="GO" id="GO:0046872">
    <property type="term" value="F:metal ion binding"/>
    <property type="evidence" value="ECO:0007669"/>
    <property type="project" value="UniProtKB-KW"/>
</dbReference>
<dbReference type="Pfam" id="PF04055">
    <property type="entry name" value="Radical_SAM"/>
    <property type="match status" value="1"/>
</dbReference>
<comment type="similarity">
    <text evidence="5">Belongs to the radical SAM superfamily. Anaerobic sulfatase-maturating enzyme family.</text>
</comment>
<feature type="domain" description="Radical SAM core" evidence="6">
    <location>
        <begin position="5"/>
        <end position="219"/>
    </location>
</feature>
<dbReference type="EMBL" id="CP021934">
    <property type="protein sequence ID" value="ASC02750.1"/>
    <property type="molecule type" value="Genomic_DNA"/>
</dbReference>
<dbReference type="InterPro" id="IPR058240">
    <property type="entry name" value="rSAM_sf"/>
</dbReference>
<organism evidence="7 8">
    <name type="scientific">Fusobacterium nucleatum subsp. polymorphum</name>
    <name type="common">Fusobacterium polymorphum</name>
    <dbReference type="NCBI Taxonomy" id="76857"/>
    <lineage>
        <taxon>Bacteria</taxon>
        <taxon>Fusobacteriati</taxon>
        <taxon>Fusobacteriota</taxon>
        <taxon>Fusobacteriia</taxon>
        <taxon>Fusobacteriales</taxon>
        <taxon>Fusobacteriaceae</taxon>
        <taxon>Fusobacterium</taxon>
    </lineage>
</organism>
<dbReference type="AlphaFoldDB" id="A0A1Z3CHK1"/>
<protein>
    <recommendedName>
        <fullName evidence="6">Radical SAM core domain-containing protein</fullName>
    </recommendedName>
</protein>
<accession>A0A1Z3CHK1</accession>
<proteinExistence type="inferred from homology"/>
<dbReference type="PROSITE" id="PS51918">
    <property type="entry name" value="RADICAL_SAM"/>
    <property type="match status" value="1"/>
</dbReference>
<dbReference type="Gene3D" id="3.20.20.70">
    <property type="entry name" value="Aldolase class I"/>
    <property type="match status" value="1"/>
</dbReference>
<evidence type="ECO:0000313" key="8">
    <source>
        <dbReference type="Proteomes" id="UP000196759"/>
    </source>
</evidence>
<dbReference type="InterPro" id="IPR023867">
    <property type="entry name" value="Sulphatase_maturase_rSAM"/>
</dbReference>
<evidence type="ECO:0000256" key="3">
    <source>
        <dbReference type="ARBA" id="ARBA00023004"/>
    </source>
</evidence>
<dbReference type="CDD" id="cd01335">
    <property type="entry name" value="Radical_SAM"/>
    <property type="match status" value="1"/>
</dbReference>